<dbReference type="OrthoDB" id="433501at2759"/>
<dbReference type="PROSITE" id="PS51450">
    <property type="entry name" value="LRR"/>
    <property type="match status" value="1"/>
</dbReference>
<evidence type="ECO:0000313" key="4">
    <source>
        <dbReference type="EMBL" id="RNA40413.1"/>
    </source>
</evidence>
<dbReference type="InterPro" id="IPR050576">
    <property type="entry name" value="Cilia_flagella_integrity"/>
</dbReference>
<gene>
    <name evidence="4" type="ORF">BpHYR1_013631</name>
</gene>
<dbReference type="EMBL" id="REGN01000642">
    <property type="protein sequence ID" value="RNA40413.1"/>
    <property type="molecule type" value="Genomic_DNA"/>
</dbReference>
<feature type="region of interest" description="Disordered" evidence="3">
    <location>
        <begin position="455"/>
        <end position="493"/>
    </location>
</feature>
<dbReference type="PANTHER" id="PTHR45973:SF35">
    <property type="entry name" value="LEUCINE-RICH REPEAT-CONTAINING PROTEIN 43"/>
    <property type="match status" value="1"/>
</dbReference>
<evidence type="ECO:0000313" key="5">
    <source>
        <dbReference type="Proteomes" id="UP000276133"/>
    </source>
</evidence>
<feature type="compositionally biased region" description="Polar residues" evidence="3">
    <location>
        <begin position="455"/>
        <end position="466"/>
    </location>
</feature>
<feature type="region of interest" description="Disordered" evidence="3">
    <location>
        <begin position="384"/>
        <end position="404"/>
    </location>
</feature>
<keyword evidence="5" id="KW-1185">Reference proteome</keyword>
<dbReference type="Gene3D" id="3.80.10.10">
    <property type="entry name" value="Ribonuclease Inhibitor"/>
    <property type="match status" value="1"/>
</dbReference>
<accession>A0A3M7SX92</accession>
<evidence type="ECO:0000256" key="2">
    <source>
        <dbReference type="ARBA" id="ARBA00022737"/>
    </source>
</evidence>
<dbReference type="PANTHER" id="PTHR45973">
    <property type="entry name" value="PROTEIN PHOSPHATASE 1 REGULATORY SUBUNIT SDS22-RELATED"/>
    <property type="match status" value="1"/>
</dbReference>
<proteinExistence type="predicted"/>
<organism evidence="4 5">
    <name type="scientific">Brachionus plicatilis</name>
    <name type="common">Marine rotifer</name>
    <name type="synonym">Brachionus muelleri</name>
    <dbReference type="NCBI Taxonomy" id="10195"/>
    <lineage>
        <taxon>Eukaryota</taxon>
        <taxon>Metazoa</taxon>
        <taxon>Spiralia</taxon>
        <taxon>Gnathifera</taxon>
        <taxon>Rotifera</taxon>
        <taxon>Eurotatoria</taxon>
        <taxon>Monogononta</taxon>
        <taxon>Pseudotrocha</taxon>
        <taxon>Ploima</taxon>
        <taxon>Brachionidae</taxon>
        <taxon>Brachionus</taxon>
    </lineage>
</organism>
<evidence type="ECO:0000256" key="3">
    <source>
        <dbReference type="SAM" id="MobiDB-lite"/>
    </source>
</evidence>
<dbReference type="STRING" id="10195.A0A3M7SX92"/>
<dbReference type="InterPro" id="IPR032675">
    <property type="entry name" value="LRR_dom_sf"/>
</dbReference>
<feature type="compositionally biased region" description="Basic and acidic residues" evidence="3">
    <location>
        <begin position="469"/>
        <end position="493"/>
    </location>
</feature>
<comment type="caution">
    <text evidence="4">The sequence shown here is derived from an EMBL/GenBank/DDBJ whole genome shotgun (WGS) entry which is preliminary data.</text>
</comment>
<reference evidence="4 5" key="1">
    <citation type="journal article" date="2018" name="Sci. Rep.">
        <title>Genomic signatures of local adaptation to the degree of environmental predictability in rotifers.</title>
        <authorList>
            <person name="Franch-Gras L."/>
            <person name="Hahn C."/>
            <person name="Garcia-Roger E.M."/>
            <person name="Carmona M.J."/>
            <person name="Serra M."/>
            <person name="Gomez A."/>
        </authorList>
    </citation>
    <scope>NUCLEOTIDE SEQUENCE [LARGE SCALE GENOMIC DNA]</scope>
    <source>
        <strain evidence="4">HYR1</strain>
    </source>
</reference>
<keyword evidence="2" id="KW-0677">Repeat</keyword>
<evidence type="ECO:0000256" key="1">
    <source>
        <dbReference type="ARBA" id="ARBA00022614"/>
    </source>
</evidence>
<name>A0A3M7SX92_BRAPC</name>
<keyword evidence="1" id="KW-0433">Leucine-rich repeat</keyword>
<dbReference type="SUPFAM" id="SSF52075">
    <property type="entry name" value="Outer arm dynein light chain 1"/>
    <property type="match status" value="1"/>
</dbReference>
<sequence>MSKKCVSEAFYIQLKSLRLNEYPIIGSYVKKDPRIPNELDEYEKEKVDEIVEMIDLIKDQKSPWYETYIWSRDCDSIRERYIRDRSSINLKNIERYFSNLRLNSLDIEEIDENVKNFVNLEELILSCNLITGCSLSNLPNSVKIFDLSANLIQNIHDINVKSRTSIQHFGLAYNSIENLDTYFYPKHWQSLVSLDLTSNNIQDLTNLIIELENLKNLKVLILSRNPVVLYPGYRGLVIDSLTNLYSLDDSPIKKEERINYQDFKLYRDFFTHHAEILFNFISIRNLVFPELPDFEDEPEIFVFKYVIRFNSLEDSDFMDCYEQRIDSTQEFDPMTNIDLNEKGLVNLKFKSMINLRDFMLKGTRIELVERKIFYQAKNYEPPAEDDVKKKKKTEKKEEKKEVKKKKKTISSLLDNYNQVNVEEKVLANFDLELQPVLDGLTKIIEKKFQSKQKFETANLNQPMATSNKNDPKKGKKNEKASKTDKKKSEADLREPAEQLPLEIDFKFKVLDFSHLKELKIYLDENDLNK</sequence>
<protein>
    <submittedName>
        <fullName evidence="4">Leucine-rich repeat-containing 43</fullName>
    </submittedName>
</protein>
<dbReference type="Proteomes" id="UP000276133">
    <property type="component" value="Unassembled WGS sequence"/>
</dbReference>
<dbReference type="InterPro" id="IPR001611">
    <property type="entry name" value="Leu-rich_rpt"/>
</dbReference>
<dbReference type="AlphaFoldDB" id="A0A3M7SX92"/>